<feature type="signal peptide" evidence="2">
    <location>
        <begin position="1"/>
        <end position="20"/>
    </location>
</feature>
<organism evidence="3 4">
    <name type="scientific">Botrimarina hoheduenensis</name>
    <dbReference type="NCBI Taxonomy" id="2528000"/>
    <lineage>
        <taxon>Bacteria</taxon>
        <taxon>Pseudomonadati</taxon>
        <taxon>Planctomycetota</taxon>
        <taxon>Planctomycetia</taxon>
        <taxon>Pirellulales</taxon>
        <taxon>Lacipirellulaceae</taxon>
        <taxon>Botrimarina</taxon>
    </lineage>
</organism>
<feature type="chain" id="PRO_5023066907" evidence="2">
    <location>
        <begin position="21"/>
        <end position="186"/>
    </location>
</feature>
<name>A0A5C5W9E3_9BACT</name>
<dbReference type="OrthoDB" id="292423at2"/>
<proteinExistence type="predicted"/>
<evidence type="ECO:0000313" key="3">
    <source>
        <dbReference type="EMBL" id="TWT46649.1"/>
    </source>
</evidence>
<dbReference type="AlphaFoldDB" id="A0A5C5W9E3"/>
<evidence type="ECO:0000313" key="4">
    <source>
        <dbReference type="Proteomes" id="UP000318995"/>
    </source>
</evidence>
<feature type="compositionally biased region" description="Acidic residues" evidence="1">
    <location>
        <begin position="169"/>
        <end position="186"/>
    </location>
</feature>
<gene>
    <name evidence="3" type="ORF">Pla111_17500</name>
</gene>
<dbReference type="EMBL" id="SJPH01000003">
    <property type="protein sequence ID" value="TWT46649.1"/>
    <property type="molecule type" value="Genomic_DNA"/>
</dbReference>
<reference evidence="3 4" key="1">
    <citation type="submission" date="2019-02" db="EMBL/GenBank/DDBJ databases">
        <title>Deep-cultivation of Planctomycetes and their phenomic and genomic characterization uncovers novel biology.</title>
        <authorList>
            <person name="Wiegand S."/>
            <person name="Jogler M."/>
            <person name="Boedeker C."/>
            <person name="Pinto D."/>
            <person name="Vollmers J."/>
            <person name="Rivas-Marin E."/>
            <person name="Kohn T."/>
            <person name="Peeters S.H."/>
            <person name="Heuer A."/>
            <person name="Rast P."/>
            <person name="Oberbeckmann S."/>
            <person name="Bunk B."/>
            <person name="Jeske O."/>
            <person name="Meyerdierks A."/>
            <person name="Storesund J.E."/>
            <person name="Kallscheuer N."/>
            <person name="Luecker S."/>
            <person name="Lage O.M."/>
            <person name="Pohl T."/>
            <person name="Merkel B.J."/>
            <person name="Hornburger P."/>
            <person name="Mueller R.-W."/>
            <person name="Bruemmer F."/>
            <person name="Labrenz M."/>
            <person name="Spormann A.M."/>
            <person name="Op Den Camp H."/>
            <person name="Overmann J."/>
            <person name="Amann R."/>
            <person name="Jetten M.S.M."/>
            <person name="Mascher T."/>
            <person name="Medema M.H."/>
            <person name="Devos D.P."/>
            <person name="Kaster A.-K."/>
            <person name="Ovreas L."/>
            <person name="Rohde M."/>
            <person name="Galperin M.Y."/>
            <person name="Jogler C."/>
        </authorList>
    </citation>
    <scope>NUCLEOTIDE SEQUENCE [LARGE SCALE GENOMIC DNA]</scope>
    <source>
        <strain evidence="3 4">Pla111</strain>
    </source>
</reference>
<accession>A0A5C5W9E3</accession>
<evidence type="ECO:0000256" key="2">
    <source>
        <dbReference type="SAM" id="SignalP"/>
    </source>
</evidence>
<dbReference type="RefSeq" id="WP_146573336.1">
    <property type="nucleotide sequence ID" value="NZ_SJPH01000003.1"/>
</dbReference>
<keyword evidence="4" id="KW-1185">Reference proteome</keyword>
<dbReference type="Proteomes" id="UP000318995">
    <property type="component" value="Unassembled WGS sequence"/>
</dbReference>
<feature type="region of interest" description="Disordered" evidence="1">
    <location>
        <begin position="123"/>
        <end position="186"/>
    </location>
</feature>
<protein>
    <submittedName>
        <fullName evidence="3">Uncharacterized protein</fullName>
    </submittedName>
</protein>
<sequence precursor="true">MSRTLILSLAVLAVGSSSWGQLVAESPDTPEKLPALGYRYGALSPAEQAALRPRFKLPLDQLAKAKTPRELAASVVIEPLPDPNRPLLPVAAAETKGDPFNGSAETGQEFDVLAELFAAEAADLAGSPSTPAPPLPASDDPFGEGAGLDTDFAPAGDDPIVEPDTSIDSQDDASGDDFDDLDPFAE</sequence>
<keyword evidence="2" id="KW-0732">Signal</keyword>
<evidence type="ECO:0000256" key="1">
    <source>
        <dbReference type="SAM" id="MobiDB-lite"/>
    </source>
</evidence>
<comment type="caution">
    <text evidence="3">The sequence shown here is derived from an EMBL/GenBank/DDBJ whole genome shotgun (WGS) entry which is preliminary data.</text>
</comment>